<sequence>MGCLFCGEITNGLKLLILICAGLVNQFVDCRSSLWETQFCVFIFFFLKICCVLIYITLFDLIYCISTWLFYGASW</sequence>
<accession>A0A2P2J202</accession>
<proteinExistence type="predicted"/>
<keyword evidence="1" id="KW-0472">Membrane</keyword>
<dbReference type="AlphaFoldDB" id="A0A2P2J202"/>
<feature type="transmembrane region" description="Helical" evidence="1">
    <location>
        <begin position="40"/>
        <end position="71"/>
    </location>
</feature>
<evidence type="ECO:0000256" key="1">
    <source>
        <dbReference type="SAM" id="Phobius"/>
    </source>
</evidence>
<dbReference type="EMBL" id="GGEC01007033">
    <property type="protein sequence ID" value="MBW87516.1"/>
    <property type="molecule type" value="Transcribed_RNA"/>
</dbReference>
<keyword evidence="1" id="KW-1133">Transmembrane helix</keyword>
<name>A0A2P2J202_RHIMU</name>
<organism evidence="2">
    <name type="scientific">Rhizophora mucronata</name>
    <name type="common">Asiatic mangrove</name>
    <dbReference type="NCBI Taxonomy" id="61149"/>
    <lineage>
        <taxon>Eukaryota</taxon>
        <taxon>Viridiplantae</taxon>
        <taxon>Streptophyta</taxon>
        <taxon>Embryophyta</taxon>
        <taxon>Tracheophyta</taxon>
        <taxon>Spermatophyta</taxon>
        <taxon>Magnoliopsida</taxon>
        <taxon>eudicotyledons</taxon>
        <taxon>Gunneridae</taxon>
        <taxon>Pentapetalae</taxon>
        <taxon>rosids</taxon>
        <taxon>fabids</taxon>
        <taxon>Malpighiales</taxon>
        <taxon>Rhizophoraceae</taxon>
        <taxon>Rhizophora</taxon>
    </lineage>
</organism>
<evidence type="ECO:0000313" key="2">
    <source>
        <dbReference type="EMBL" id="MBW87516.1"/>
    </source>
</evidence>
<protein>
    <submittedName>
        <fullName evidence="2">Uncharacterized protein</fullName>
    </submittedName>
</protein>
<reference evidence="2" key="1">
    <citation type="submission" date="2018-02" db="EMBL/GenBank/DDBJ databases">
        <title>Rhizophora mucronata_Transcriptome.</title>
        <authorList>
            <person name="Meera S.P."/>
            <person name="Sreeshan A."/>
            <person name="Augustine A."/>
        </authorList>
    </citation>
    <scope>NUCLEOTIDE SEQUENCE</scope>
    <source>
        <tissue evidence="2">Leaf</tissue>
    </source>
</reference>
<keyword evidence="1" id="KW-0812">Transmembrane</keyword>